<organism evidence="5 6">
    <name type="scientific">Hymenobacter metallicola</name>
    <dbReference type="NCBI Taxonomy" id="2563114"/>
    <lineage>
        <taxon>Bacteria</taxon>
        <taxon>Pseudomonadati</taxon>
        <taxon>Bacteroidota</taxon>
        <taxon>Cytophagia</taxon>
        <taxon>Cytophagales</taxon>
        <taxon>Hymenobacteraceae</taxon>
        <taxon>Hymenobacter</taxon>
    </lineage>
</organism>
<name>A0A4Z0PYA4_9BACT</name>
<feature type="domain" description="HTH araC/xylS-type" evidence="4">
    <location>
        <begin position="197"/>
        <end position="302"/>
    </location>
</feature>
<evidence type="ECO:0000256" key="3">
    <source>
        <dbReference type="ARBA" id="ARBA00023163"/>
    </source>
</evidence>
<dbReference type="InterPro" id="IPR009057">
    <property type="entry name" value="Homeodomain-like_sf"/>
</dbReference>
<keyword evidence="2" id="KW-0238">DNA-binding</keyword>
<accession>A0A4Z0PYA4</accession>
<dbReference type="SMART" id="SM00342">
    <property type="entry name" value="HTH_ARAC"/>
    <property type="match status" value="1"/>
</dbReference>
<keyword evidence="6" id="KW-1185">Reference proteome</keyword>
<protein>
    <submittedName>
        <fullName evidence="5">AraC family transcriptional regulator</fullName>
    </submittedName>
</protein>
<evidence type="ECO:0000256" key="1">
    <source>
        <dbReference type="ARBA" id="ARBA00023015"/>
    </source>
</evidence>
<dbReference type="OrthoDB" id="643086at2"/>
<reference evidence="5 6" key="1">
    <citation type="submission" date="2019-04" db="EMBL/GenBank/DDBJ databases">
        <authorList>
            <person name="Feng G."/>
            <person name="Zhang J."/>
            <person name="Zhu H."/>
        </authorList>
    </citation>
    <scope>NUCLEOTIDE SEQUENCE [LARGE SCALE GENOMIC DNA]</scope>
    <source>
        <strain evidence="5 6">9PBR-1</strain>
    </source>
</reference>
<dbReference type="PRINTS" id="PR00032">
    <property type="entry name" value="HTHARAC"/>
</dbReference>
<dbReference type="PROSITE" id="PS01124">
    <property type="entry name" value="HTH_ARAC_FAMILY_2"/>
    <property type="match status" value="1"/>
</dbReference>
<keyword evidence="3" id="KW-0804">Transcription</keyword>
<dbReference type="Proteomes" id="UP000298471">
    <property type="component" value="Unassembled WGS sequence"/>
</dbReference>
<evidence type="ECO:0000259" key="4">
    <source>
        <dbReference type="PROSITE" id="PS01124"/>
    </source>
</evidence>
<dbReference type="InterPro" id="IPR018060">
    <property type="entry name" value="HTH_AraC"/>
</dbReference>
<evidence type="ECO:0000313" key="6">
    <source>
        <dbReference type="Proteomes" id="UP000298471"/>
    </source>
</evidence>
<dbReference type="InterPro" id="IPR020449">
    <property type="entry name" value="Tscrpt_reg_AraC-type_HTH"/>
</dbReference>
<dbReference type="GO" id="GO:0003700">
    <property type="term" value="F:DNA-binding transcription factor activity"/>
    <property type="evidence" value="ECO:0007669"/>
    <property type="project" value="InterPro"/>
</dbReference>
<dbReference type="GO" id="GO:0043565">
    <property type="term" value="F:sequence-specific DNA binding"/>
    <property type="evidence" value="ECO:0007669"/>
    <property type="project" value="InterPro"/>
</dbReference>
<dbReference type="SUPFAM" id="SSF46689">
    <property type="entry name" value="Homeodomain-like"/>
    <property type="match status" value="1"/>
</dbReference>
<keyword evidence="1" id="KW-0805">Transcription regulation</keyword>
<dbReference type="RefSeq" id="WP_135398689.1">
    <property type="nucleotide sequence ID" value="NZ_SRMB01000006.1"/>
</dbReference>
<dbReference type="EMBL" id="SRMB01000006">
    <property type="protein sequence ID" value="TGE22748.1"/>
    <property type="molecule type" value="Genomic_DNA"/>
</dbReference>
<evidence type="ECO:0000256" key="2">
    <source>
        <dbReference type="ARBA" id="ARBA00023125"/>
    </source>
</evidence>
<proteinExistence type="predicted"/>
<dbReference type="Gene3D" id="1.10.10.60">
    <property type="entry name" value="Homeodomain-like"/>
    <property type="match status" value="1"/>
</dbReference>
<sequence>MSKQPHTHRIDSISELHRLMGLPRPKHPLISLVDNEQLNGHQPDTITSISLQFYGLSYKEAVDGKMGYGQGYYDFDEGGMIFTGPNQIIGTYERHASHRGKTIFFHPDLLFGHPLGKSISRYGFFDYQLYEALHVSESEKAILLGLFANIEAELSTSIDEMSQDVLVSYLEVVLSYSQRFYKRQFITRKAVNHELLTRMEQLLNTYFNQQQPLQHGLPTVEYLAGQLHLSPRYLSDMLRSLTGQNAQQHIHEKLIAKAKEYLSTTTLSVAEIAYELGFERPQSFNKLFKKKLNLSPLEFRSSFN</sequence>
<dbReference type="PANTHER" id="PTHR43280">
    <property type="entry name" value="ARAC-FAMILY TRANSCRIPTIONAL REGULATOR"/>
    <property type="match status" value="1"/>
</dbReference>
<dbReference type="PANTHER" id="PTHR43280:SF32">
    <property type="entry name" value="TRANSCRIPTIONAL REGULATORY PROTEIN"/>
    <property type="match status" value="1"/>
</dbReference>
<dbReference type="Pfam" id="PF12833">
    <property type="entry name" value="HTH_18"/>
    <property type="match status" value="1"/>
</dbReference>
<gene>
    <name evidence="5" type="ORF">E5K02_23760</name>
</gene>
<dbReference type="AlphaFoldDB" id="A0A4Z0PYA4"/>
<comment type="caution">
    <text evidence="5">The sequence shown here is derived from an EMBL/GenBank/DDBJ whole genome shotgun (WGS) entry which is preliminary data.</text>
</comment>
<evidence type="ECO:0000313" key="5">
    <source>
        <dbReference type="EMBL" id="TGE22748.1"/>
    </source>
</evidence>